<accession>A0ABU9U8E6</accession>
<dbReference type="PANTHER" id="PTHR38658">
    <property type="entry name" value="OXPP CYCLE PROTEIN OPCA-RELATED"/>
    <property type="match status" value="1"/>
</dbReference>
<dbReference type="RefSeq" id="WP_420068396.1">
    <property type="nucleotide sequence ID" value="NZ_JBCHKQ010000001.1"/>
</dbReference>
<comment type="caution">
    <text evidence="3">The sequence shown here is derived from an EMBL/GenBank/DDBJ whole genome shotgun (WGS) entry which is preliminary data.</text>
</comment>
<dbReference type="InterPro" id="IPR046801">
    <property type="entry name" value="OpcA_G6PD_N"/>
</dbReference>
<keyword evidence="4" id="KW-1185">Reference proteome</keyword>
<evidence type="ECO:0000259" key="2">
    <source>
        <dbReference type="Pfam" id="PF20171"/>
    </source>
</evidence>
<proteinExistence type="predicted"/>
<evidence type="ECO:0000313" key="3">
    <source>
        <dbReference type="EMBL" id="MEM5946942.1"/>
    </source>
</evidence>
<reference evidence="3 4" key="1">
    <citation type="submission" date="2024-03" db="EMBL/GenBank/DDBJ databases">
        <title>Ignisphaera cupida sp. nov., a hyperthermophilic hydrolytic archaeon from a hot spring of Kamchatka, and proposal of Ignisphaeraceae fam. nov.</title>
        <authorList>
            <person name="Podosokorskaya O.A."/>
            <person name="Elcheninov A.G."/>
            <person name="Maltseva A.I."/>
            <person name="Zayulina K.S."/>
            <person name="Novikov A."/>
            <person name="Merkel A.Y."/>
        </authorList>
    </citation>
    <scope>NUCLEOTIDE SEQUENCE [LARGE SCALE GENOMIC DNA]</scope>
    <source>
        <strain evidence="3 4">38H-sp</strain>
    </source>
</reference>
<organism evidence="3 4">
    <name type="scientific">Rarispira pelagica</name>
    <dbReference type="NCBI Taxonomy" id="3141764"/>
    <lineage>
        <taxon>Bacteria</taxon>
        <taxon>Pseudomonadati</taxon>
        <taxon>Spirochaetota</taxon>
        <taxon>Spirochaetia</taxon>
        <taxon>Winmispirales</taxon>
        <taxon>Winmispiraceae</taxon>
        <taxon>Rarispira</taxon>
    </lineage>
</organism>
<protein>
    <submittedName>
        <fullName evidence="3">Glucose-6-phosphate dehydrogenase assembly protein OpcA</fullName>
    </submittedName>
</protein>
<dbReference type="EMBL" id="JBCHKQ010000001">
    <property type="protein sequence ID" value="MEM5946942.1"/>
    <property type="molecule type" value="Genomic_DNA"/>
</dbReference>
<feature type="domain" description="Glucose-6-phosphate dehydrogenase assembly protein OpcA C-terminal" evidence="2">
    <location>
        <begin position="180"/>
        <end position="254"/>
    </location>
</feature>
<gene>
    <name evidence="3" type="ORF">WKV44_00115</name>
</gene>
<dbReference type="Proteomes" id="UP001466331">
    <property type="component" value="Unassembled WGS sequence"/>
</dbReference>
<sequence>MEKIVKPFFEPARIEKQLAELHKSASPGDERDLLFNLILVSSQDTEKKAATLLDGLMGKRSARIIHIKHTDNAESSLRLSARCSLDRAKRGVCFQEIVIENGKDNAGFAPGTWTGLLVRDLPVIALWLPTADTMQDLFIHLEDHVDKIIIDFWTLEKQGLSPEDFISQMELLAPDSLAILSDIHWHRLLDMRRKIALFMDENKLCDNHSSIKKITLSGVSSSTFFLIKNWLIDRLGWKNTEPAPEIEKQNSARPELIITADTEYKMHLAEPDDSQDVEILRQECDNPEPDGFFLQALHVSM</sequence>
<name>A0ABU9U8E6_9SPIR</name>
<feature type="domain" description="Glucose-6-phosphate dehydrogenase assembly protein OpcA N-terminal" evidence="1">
    <location>
        <begin position="58"/>
        <end position="154"/>
    </location>
</feature>
<dbReference type="InterPro" id="IPR046802">
    <property type="entry name" value="OpcA_G6PD_C"/>
</dbReference>
<dbReference type="Pfam" id="PF20171">
    <property type="entry name" value="OpcA_G6PD_C"/>
    <property type="match status" value="1"/>
</dbReference>
<dbReference type="PANTHER" id="PTHR38658:SF1">
    <property type="entry name" value="OXPP CYCLE PROTEIN OPCA-RELATED"/>
    <property type="match status" value="1"/>
</dbReference>
<dbReference type="Pfam" id="PF10128">
    <property type="entry name" value="OpcA_G6PD_assem"/>
    <property type="match status" value="1"/>
</dbReference>
<evidence type="ECO:0000259" key="1">
    <source>
        <dbReference type="Pfam" id="PF10128"/>
    </source>
</evidence>
<evidence type="ECO:0000313" key="4">
    <source>
        <dbReference type="Proteomes" id="UP001466331"/>
    </source>
</evidence>
<dbReference type="InterPro" id="IPR004555">
    <property type="entry name" value="G6PDH_assembly_OpcA"/>
</dbReference>